<dbReference type="OrthoDB" id="360808at2"/>
<dbReference type="PROSITE" id="PS50110">
    <property type="entry name" value="RESPONSE_REGULATORY"/>
    <property type="match status" value="1"/>
</dbReference>
<keyword evidence="4" id="KW-0597">Phosphoprotein</keyword>
<dbReference type="SUPFAM" id="SSF46689">
    <property type="entry name" value="Homeodomain-like"/>
    <property type="match status" value="2"/>
</dbReference>
<dbReference type="GO" id="GO:0003700">
    <property type="term" value="F:DNA-binding transcription factor activity"/>
    <property type="evidence" value="ECO:0007669"/>
    <property type="project" value="InterPro"/>
</dbReference>
<protein>
    <submittedName>
        <fullName evidence="7">Helix-turn-helix domain-containing protein</fullName>
    </submittedName>
</protein>
<dbReference type="RefSeq" id="WP_149486159.1">
    <property type="nucleotide sequence ID" value="NZ_CP036150.1"/>
</dbReference>
<dbReference type="AlphaFoldDB" id="A0A5C1QLI9"/>
<dbReference type="GO" id="GO:0000160">
    <property type="term" value="P:phosphorelay signal transduction system"/>
    <property type="evidence" value="ECO:0007669"/>
    <property type="project" value="InterPro"/>
</dbReference>
<dbReference type="InterPro" id="IPR001789">
    <property type="entry name" value="Sig_transdc_resp-reg_receiver"/>
</dbReference>
<dbReference type="InterPro" id="IPR011006">
    <property type="entry name" value="CheY-like_superfamily"/>
</dbReference>
<proteinExistence type="predicted"/>
<dbReference type="Proteomes" id="UP000324209">
    <property type="component" value="Chromosome"/>
</dbReference>
<dbReference type="Pfam" id="PF12833">
    <property type="entry name" value="HTH_18"/>
    <property type="match status" value="1"/>
</dbReference>
<evidence type="ECO:0000259" key="6">
    <source>
        <dbReference type="PROSITE" id="PS50110"/>
    </source>
</evidence>
<evidence type="ECO:0000259" key="5">
    <source>
        <dbReference type="PROSITE" id="PS01124"/>
    </source>
</evidence>
<evidence type="ECO:0000313" key="7">
    <source>
        <dbReference type="EMBL" id="QEN08079.1"/>
    </source>
</evidence>
<accession>A0A5C1QLI9</accession>
<dbReference type="SMART" id="SM00342">
    <property type="entry name" value="HTH_ARAC"/>
    <property type="match status" value="1"/>
</dbReference>
<evidence type="ECO:0000256" key="4">
    <source>
        <dbReference type="PROSITE-ProRule" id="PRU00169"/>
    </source>
</evidence>
<dbReference type="GO" id="GO:0043565">
    <property type="term" value="F:sequence-specific DNA binding"/>
    <property type="evidence" value="ECO:0007669"/>
    <property type="project" value="InterPro"/>
</dbReference>
<dbReference type="InterPro" id="IPR018062">
    <property type="entry name" value="HTH_AraC-typ_CS"/>
</dbReference>
<dbReference type="SMART" id="SM00448">
    <property type="entry name" value="REC"/>
    <property type="match status" value="1"/>
</dbReference>
<keyword evidence="1" id="KW-0805">Transcription regulation</keyword>
<sequence>MINIILVEDEEYLLKELALTTPWQELGCTLLGEARNGLEGLSMIEKIRPHLVITDIRMPGMDGLTMLREAERILGNKAPWAIILTGHSDFEYARQAVRLGVKDYLLKPIDDEEFHSLLSTIAKKIETSLQKQKRRKKLEMMKESRLALFQEYGSPVNGDGKDEYIRQSVAYIRKNYHRDISLMDTAENLGITRGYLSRLFKEKTGYTFLEYLTFYRLRKALKLLQKSSLKISEIAHQTGFPDDGYFIQLFRRQIGVTPGQYRSGKFKEP</sequence>
<gene>
    <name evidence="7" type="ORF">EXM22_08800</name>
</gene>
<keyword evidence="8" id="KW-1185">Reference proteome</keyword>
<feature type="modified residue" description="4-aspartylphosphate" evidence="4">
    <location>
        <position position="55"/>
    </location>
</feature>
<keyword evidence="3" id="KW-0804">Transcription</keyword>
<dbReference type="Gene3D" id="3.40.50.2300">
    <property type="match status" value="1"/>
</dbReference>
<dbReference type="PANTHER" id="PTHR43280">
    <property type="entry name" value="ARAC-FAMILY TRANSCRIPTIONAL REGULATOR"/>
    <property type="match status" value="1"/>
</dbReference>
<organism evidence="7 8">
    <name type="scientific">Oceanispirochaeta crateris</name>
    <dbReference type="NCBI Taxonomy" id="2518645"/>
    <lineage>
        <taxon>Bacteria</taxon>
        <taxon>Pseudomonadati</taxon>
        <taxon>Spirochaetota</taxon>
        <taxon>Spirochaetia</taxon>
        <taxon>Spirochaetales</taxon>
        <taxon>Spirochaetaceae</taxon>
        <taxon>Oceanispirochaeta</taxon>
    </lineage>
</organism>
<feature type="domain" description="HTH araC/xylS-type" evidence="5">
    <location>
        <begin position="166"/>
        <end position="264"/>
    </location>
</feature>
<dbReference type="Pfam" id="PF00072">
    <property type="entry name" value="Response_reg"/>
    <property type="match status" value="1"/>
</dbReference>
<evidence type="ECO:0000313" key="8">
    <source>
        <dbReference type="Proteomes" id="UP000324209"/>
    </source>
</evidence>
<dbReference type="PROSITE" id="PS01124">
    <property type="entry name" value="HTH_ARAC_FAMILY_2"/>
    <property type="match status" value="1"/>
</dbReference>
<reference evidence="7 8" key="1">
    <citation type="submission" date="2019-02" db="EMBL/GenBank/DDBJ databases">
        <title>Complete Genome Sequence and Methylome Analysis of free living Spirochaetas.</title>
        <authorList>
            <person name="Fomenkov A."/>
            <person name="Dubinina G."/>
            <person name="Leshcheva N."/>
            <person name="Mikheeva N."/>
            <person name="Grabovich M."/>
            <person name="Vincze T."/>
            <person name="Roberts R.J."/>
        </authorList>
    </citation>
    <scope>NUCLEOTIDE SEQUENCE [LARGE SCALE GENOMIC DNA]</scope>
    <source>
        <strain evidence="7 8">K2</strain>
    </source>
</reference>
<dbReference type="Gene3D" id="1.10.10.60">
    <property type="entry name" value="Homeodomain-like"/>
    <property type="match status" value="2"/>
</dbReference>
<dbReference type="InterPro" id="IPR009057">
    <property type="entry name" value="Homeodomain-like_sf"/>
</dbReference>
<keyword evidence="2" id="KW-0238">DNA-binding</keyword>
<dbReference type="SUPFAM" id="SSF52172">
    <property type="entry name" value="CheY-like"/>
    <property type="match status" value="1"/>
</dbReference>
<evidence type="ECO:0000256" key="1">
    <source>
        <dbReference type="ARBA" id="ARBA00023015"/>
    </source>
</evidence>
<evidence type="ECO:0000256" key="2">
    <source>
        <dbReference type="ARBA" id="ARBA00023125"/>
    </source>
</evidence>
<evidence type="ECO:0000256" key="3">
    <source>
        <dbReference type="ARBA" id="ARBA00023163"/>
    </source>
</evidence>
<dbReference type="CDD" id="cd17536">
    <property type="entry name" value="REC_YesN-like"/>
    <property type="match status" value="1"/>
</dbReference>
<name>A0A5C1QLI9_9SPIO</name>
<dbReference type="InterPro" id="IPR018060">
    <property type="entry name" value="HTH_AraC"/>
</dbReference>
<dbReference type="PROSITE" id="PS00041">
    <property type="entry name" value="HTH_ARAC_FAMILY_1"/>
    <property type="match status" value="1"/>
</dbReference>
<dbReference type="KEGG" id="ock:EXM22_08800"/>
<dbReference type="PANTHER" id="PTHR43280:SF2">
    <property type="entry name" value="HTH-TYPE TRANSCRIPTIONAL REGULATOR EXSA"/>
    <property type="match status" value="1"/>
</dbReference>
<dbReference type="InterPro" id="IPR020449">
    <property type="entry name" value="Tscrpt_reg_AraC-type_HTH"/>
</dbReference>
<feature type="domain" description="Response regulatory" evidence="6">
    <location>
        <begin position="3"/>
        <end position="122"/>
    </location>
</feature>
<dbReference type="EMBL" id="CP036150">
    <property type="protein sequence ID" value="QEN08079.1"/>
    <property type="molecule type" value="Genomic_DNA"/>
</dbReference>
<dbReference type="PRINTS" id="PR00032">
    <property type="entry name" value="HTHARAC"/>
</dbReference>